<name>A0AAE1I0G1_9NEOP</name>
<dbReference type="AlphaFoldDB" id="A0AAE1I0G1"/>
<proteinExistence type="predicted"/>
<gene>
    <name evidence="2" type="ORF">KUF71_025516</name>
</gene>
<organism evidence="2 3">
    <name type="scientific">Frankliniella fusca</name>
    <dbReference type="NCBI Taxonomy" id="407009"/>
    <lineage>
        <taxon>Eukaryota</taxon>
        <taxon>Metazoa</taxon>
        <taxon>Ecdysozoa</taxon>
        <taxon>Arthropoda</taxon>
        <taxon>Hexapoda</taxon>
        <taxon>Insecta</taxon>
        <taxon>Pterygota</taxon>
        <taxon>Neoptera</taxon>
        <taxon>Paraneoptera</taxon>
        <taxon>Thysanoptera</taxon>
        <taxon>Terebrantia</taxon>
        <taxon>Thripoidea</taxon>
        <taxon>Thripidae</taxon>
        <taxon>Frankliniella</taxon>
    </lineage>
</organism>
<evidence type="ECO:0000313" key="2">
    <source>
        <dbReference type="EMBL" id="KAK3931257.1"/>
    </source>
</evidence>
<evidence type="ECO:0000256" key="1">
    <source>
        <dbReference type="SAM" id="MobiDB-lite"/>
    </source>
</evidence>
<dbReference type="PANTHER" id="PTHR37162:SF1">
    <property type="entry name" value="BED-TYPE DOMAIN-CONTAINING PROTEIN"/>
    <property type="match status" value="1"/>
</dbReference>
<sequence length="839" mass="94724">MIRGCIIDISFWTGLWAQSRQQYQERRNGEYAEPNTWEVGNRDTASPEGLPTSQVFGSALIQSLSQQSEPAVPAVGSADTWVQPKVPPSDTHHHGLVLPPDPHHHGQVLPPDPHHHGQVLPPDPHHHGQELPANPHHLQFLPNLDNLVPLLAPSDRHLHETTLDDSGKSPSTSRVQRYRKAWERDFKWLAPVPGDDTHASCKLCKGRMRADVSVIRRHESTSKHADWVQGQAATTSSMLQSWASEDKKNEGKITVAEMKLTAFLAAHDVPFRQIDHLIPVLKDCFKDSEVCQGMKLGRTKATGVVRTVLAAAEKDGLTDVLKKTKFSFYDEGVGRVVSRLWDLAQVFRDDNAQGAEAGATADRLHSLIMKSFDERGIPRENIIGFGSDGCNVMMGAHNSVSSRMKLELPGIFIMTCICHSLLLCASEGCKQLPRVVEDLSRNIFNIFKSSSKRKAMYRQFQTFYDLDPLQILKPAQTRWLSLRAVVDRILLQWDALSLFFDDQWLQARLEAAERVHVALHDPFNKAFYLFLQWILPKFTNLNEVFQGEKALLPVLHQKMCQAYDELLSMYLKEAYVRSRPLQELQHDREDAFKPLNQLFFGLGVQQQLDSPACMAHPPMIEQFKAKCRTFMLASCSAMRKRYEFGDQAMAQMRLVSPAVSTSSGPDQPPTMLDLARLLPRCVPPDTETLQQLEEEWRALPRLSIPAEAKPCLKEADQFWHVMLTATDECGELLLKIMHRSALNILSLPHSNAECERIFSKVNRIKTHLRNRLVVPTVLGCMVASQSVRRGGSCCTSFRPDADLKSRYTARTIYGGEAAAAEEERVVEDLEWAWDEDEVE</sequence>
<keyword evidence="3" id="KW-1185">Reference proteome</keyword>
<protein>
    <submittedName>
        <fullName evidence="2">Zinc finger protein 862</fullName>
    </submittedName>
</protein>
<reference evidence="2" key="1">
    <citation type="submission" date="2021-07" db="EMBL/GenBank/DDBJ databases">
        <authorList>
            <person name="Catto M.A."/>
            <person name="Jacobson A."/>
            <person name="Kennedy G."/>
            <person name="Labadie P."/>
            <person name="Hunt B.G."/>
            <person name="Srinivasan R."/>
        </authorList>
    </citation>
    <scope>NUCLEOTIDE SEQUENCE</scope>
    <source>
        <strain evidence="2">PL_HMW_Pooled</strain>
        <tissue evidence="2">Head</tissue>
    </source>
</reference>
<dbReference type="InterPro" id="IPR012337">
    <property type="entry name" value="RNaseH-like_sf"/>
</dbReference>
<dbReference type="PANTHER" id="PTHR37162">
    <property type="entry name" value="HAT FAMILY DIMERISATION DOMAINCONTAINING PROTEIN-RELATED"/>
    <property type="match status" value="1"/>
</dbReference>
<dbReference type="EMBL" id="JAHWGI010001421">
    <property type="protein sequence ID" value="KAK3931257.1"/>
    <property type="molecule type" value="Genomic_DNA"/>
</dbReference>
<feature type="region of interest" description="Disordered" evidence="1">
    <location>
        <begin position="67"/>
        <end position="137"/>
    </location>
</feature>
<accession>A0AAE1I0G1</accession>
<dbReference type="SUPFAM" id="SSF53098">
    <property type="entry name" value="Ribonuclease H-like"/>
    <property type="match status" value="1"/>
</dbReference>
<reference evidence="2" key="2">
    <citation type="journal article" date="2023" name="BMC Genomics">
        <title>Pest status, molecular evolution, and epigenetic factors derived from the genome assembly of Frankliniella fusca, a thysanopteran phytovirus vector.</title>
        <authorList>
            <person name="Catto M.A."/>
            <person name="Labadie P.E."/>
            <person name="Jacobson A.L."/>
            <person name="Kennedy G.G."/>
            <person name="Srinivasan R."/>
            <person name="Hunt B.G."/>
        </authorList>
    </citation>
    <scope>NUCLEOTIDE SEQUENCE</scope>
    <source>
        <strain evidence="2">PL_HMW_Pooled</strain>
    </source>
</reference>
<dbReference type="Proteomes" id="UP001219518">
    <property type="component" value="Unassembled WGS sequence"/>
</dbReference>
<evidence type="ECO:0000313" key="3">
    <source>
        <dbReference type="Proteomes" id="UP001219518"/>
    </source>
</evidence>
<comment type="caution">
    <text evidence="2">The sequence shown here is derived from an EMBL/GenBank/DDBJ whole genome shotgun (WGS) entry which is preliminary data.</text>
</comment>